<protein>
    <recommendedName>
        <fullName evidence="3">Type VI secretion system baseplate subunit TssG</fullName>
    </recommendedName>
</protein>
<evidence type="ECO:0008006" key="3">
    <source>
        <dbReference type="Google" id="ProtNLM"/>
    </source>
</evidence>
<dbReference type="InterPro" id="IPR010732">
    <property type="entry name" value="T6SS_TssG-like"/>
</dbReference>
<comment type="caution">
    <text evidence="1">The sequence shown here is derived from an EMBL/GenBank/DDBJ whole genome shotgun (WGS) entry which is preliminary data.</text>
</comment>
<evidence type="ECO:0000313" key="2">
    <source>
        <dbReference type="Proteomes" id="UP000789704"/>
    </source>
</evidence>
<reference evidence="1" key="1">
    <citation type="submission" date="2021-04" db="EMBL/GenBank/DDBJ databases">
        <authorList>
            <person name="Vanwijnsberghe S."/>
        </authorList>
    </citation>
    <scope>NUCLEOTIDE SEQUENCE</scope>
    <source>
        <strain evidence="1">LMG 31841</strain>
    </source>
</reference>
<dbReference type="RefSeq" id="WP_228880932.1">
    <property type="nucleotide sequence ID" value="NZ_CAJQZC010000008.1"/>
</dbReference>
<name>A0A9N8X3F2_9BURK</name>
<organism evidence="1 2">
    <name type="scientific">Paraburkholderia saeva</name>
    <dbReference type="NCBI Taxonomy" id="2777537"/>
    <lineage>
        <taxon>Bacteria</taxon>
        <taxon>Pseudomonadati</taxon>
        <taxon>Pseudomonadota</taxon>
        <taxon>Betaproteobacteria</taxon>
        <taxon>Burkholderiales</taxon>
        <taxon>Burkholderiaceae</taxon>
        <taxon>Paraburkholderia</taxon>
    </lineage>
</organism>
<sequence length="369" mass="38835">MEAMGANDGLPVAALIATLIARPHSFDLFQAISLLERAVPGAQPLGHGNGAGEAVRLSGFVTMAFQGADVRSVQARSAAADGEADAEARAYTLSTPAFTLAGANGPLPIAYTEMLLASRAARDHAMADLLDIFNHRFLSFLHRGRRKHAPGLHVEAPRTSASSICLDALSNLGLRSGTRGPHGAQLWTRHAGVLGGAPRSMAGLLMMLSERLGLKARGVQFTGAWRELDEADTARLTGRGMHAPTRLGGMHAVGRRTWDQAAGIQIQFDDLPLARIAGLLPGGRDHELAAWLVHSYVQQDIDVQIVLNVKRDASSPHGAAVGGGKGTAARLGWTSWLAGARRPEPVRFALRVASPAAAPAARAATRQTS</sequence>
<dbReference type="NCBIfam" id="TIGR03347">
    <property type="entry name" value="VI_chp_1"/>
    <property type="match status" value="1"/>
</dbReference>
<dbReference type="AlphaFoldDB" id="A0A9N8X3F2"/>
<dbReference type="Proteomes" id="UP000789704">
    <property type="component" value="Unassembled WGS sequence"/>
</dbReference>
<dbReference type="PANTHER" id="PTHR35564:SF4">
    <property type="entry name" value="CYTOPLASMIC PROTEIN"/>
    <property type="match status" value="1"/>
</dbReference>
<dbReference type="Pfam" id="PF06996">
    <property type="entry name" value="T6SS_TssG"/>
    <property type="match status" value="1"/>
</dbReference>
<gene>
    <name evidence="1" type="ORF">LMG31841_04179</name>
</gene>
<proteinExistence type="predicted"/>
<evidence type="ECO:0000313" key="1">
    <source>
        <dbReference type="EMBL" id="CAG4912539.1"/>
    </source>
</evidence>
<keyword evidence="2" id="KW-1185">Reference proteome</keyword>
<dbReference type="PANTHER" id="PTHR35564">
    <property type="match status" value="1"/>
</dbReference>
<accession>A0A9N8X3F2</accession>
<dbReference type="EMBL" id="CAJQZC010000008">
    <property type="protein sequence ID" value="CAG4912539.1"/>
    <property type="molecule type" value="Genomic_DNA"/>
</dbReference>